<evidence type="ECO:0000256" key="2">
    <source>
        <dbReference type="SAM" id="Phobius"/>
    </source>
</evidence>
<dbReference type="AlphaFoldDB" id="A0A7M7G4F8"/>
<dbReference type="InParanoid" id="A0A7M7G4F8"/>
<protein>
    <submittedName>
        <fullName evidence="3">Uncharacterized protein</fullName>
    </submittedName>
</protein>
<organism evidence="3 4">
    <name type="scientific">Strongylocentrotus purpuratus</name>
    <name type="common">Purple sea urchin</name>
    <dbReference type="NCBI Taxonomy" id="7668"/>
    <lineage>
        <taxon>Eukaryota</taxon>
        <taxon>Metazoa</taxon>
        <taxon>Echinodermata</taxon>
        <taxon>Eleutherozoa</taxon>
        <taxon>Echinozoa</taxon>
        <taxon>Echinoidea</taxon>
        <taxon>Euechinoidea</taxon>
        <taxon>Echinacea</taxon>
        <taxon>Camarodonta</taxon>
        <taxon>Echinidea</taxon>
        <taxon>Strongylocentrotidae</taxon>
        <taxon>Strongylocentrotus</taxon>
    </lineage>
</organism>
<feature type="transmembrane region" description="Helical" evidence="2">
    <location>
        <begin position="143"/>
        <end position="163"/>
    </location>
</feature>
<feature type="transmembrane region" description="Helical" evidence="2">
    <location>
        <begin position="117"/>
        <end position="137"/>
    </location>
</feature>
<dbReference type="Pfam" id="PF07690">
    <property type="entry name" value="MFS_1"/>
    <property type="match status" value="1"/>
</dbReference>
<keyword evidence="2" id="KW-0812">Transmembrane</keyword>
<dbReference type="SUPFAM" id="SSF103473">
    <property type="entry name" value="MFS general substrate transporter"/>
    <property type="match status" value="1"/>
</dbReference>
<feature type="transmembrane region" description="Helical" evidence="2">
    <location>
        <begin position="90"/>
        <end position="110"/>
    </location>
</feature>
<dbReference type="RefSeq" id="XP_001199507.3">
    <property type="nucleotide sequence ID" value="XM_001199507.4"/>
</dbReference>
<dbReference type="GO" id="GO:0008028">
    <property type="term" value="F:monocarboxylic acid transmembrane transporter activity"/>
    <property type="evidence" value="ECO:0000318"/>
    <property type="project" value="GO_Central"/>
</dbReference>
<name>A0A7M7G4F8_STRPU</name>
<keyword evidence="4" id="KW-1185">Reference proteome</keyword>
<keyword evidence="2" id="KW-0472">Membrane</keyword>
<evidence type="ECO:0000313" key="4">
    <source>
        <dbReference type="Proteomes" id="UP000007110"/>
    </source>
</evidence>
<dbReference type="Proteomes" id="UP000007110">
    <property type="component" value="Unassembled WGS sequence"/>
</dbReference>
<evidence type="ECO:0000313" key="3">
    <source>
        <dbReference type="EnsemblMetazoa" id="XP_001199507"/>
    </source>
</evidence>
<dbReference type="PANTHER" id="PTHR11360:SF303">
    <property type="entry name" value="MAJOR FACILITATOR SUPERFAMILY (MFS) PROFILE DOMAIN-CONTAINING PROTEIN"/>
    <property type="match status" value="1"/>
</dbReference>
<feature type="transmembrane region" description="Helical" evidence="2">
    <location>
        <begin position="49"/>
        <end position="70"/>
    </location>
</feature>
<dbReference type="InterPro" id="IPR036259">
    <property type="entry name" value="MFS_trans_sf"/>
</dbReference>
<feature type="region of interest" description="Disordered" evidence="1">
    <location>
        <begin position="230"/>
        <end position="302"/>
    </location>
</feature>
<dbReference type="EnsemblMetazoa" id="XM_001199507">
    <property type="protein sequence ID" value="XP_001199507"/>
    <property type="gene ID" value="LOC763505"/>
</dbReference>
<dbReference type="OMA" id="MNICPLN"/>
<dbReference type="KEGG" id="spu:763505"/>
<keyword evidence="2" id="KW-1133">Transmembrane helix</keyword>
<sequence length="359" mass="39008">MNICPLNPATKDLEKSLCLLRQCLDTYSPFIRYKMGGCCEVFGSPHFPVALLLFLVAGAGMGTSKALGLYLKDISRHIIGTPSTDPELRIALVLFNVFAHIPALLVAVIYRQRPLRRVLLIGGSCMVSIGVMLTSFATNKASIGIFLSVSGLGNCFLLTSASIALNDLAGEHFNLIYSISMSGSGVGTVALPVLTEYLHQCYGWRGAILIVGALMANIIPCALAVRYGTTSKGTGKDRCSSEDEEVSERHSYDIPTGSSTTRYRGGYRTEDDTDSDSDPNHISHRESYPLMSHSESSTDLREDNSELSNGFFTTLWASLRASDFYIDPAFNFFFLAMILVSLGTVDGTTSSSLTLWRKG</sequence>
<dbReference type="Gene3D" id="1.20.1250.20">
    <property type="entry name" value="MFS general substrate transporter like domains"/>
    <property type="match status" value="1"/>
</dbReference>
<dbReference type="PANTHER" id="PTHR11360">
    <property type="entry name" value="MONOCARBOXYLATE TRANSPORTER"/>
    <property type="match status" value="1"/>
</dbReference>
<feature type="transmembrane region" description="Helical" evidence="2">
    <location>
        <begin position="175"/>
        <end position="194"/>
    </location>
</feature>
<reference evidence="4" key="1">
    <citation type="submission" date="2015-02" db="EMBL/GenBank/DDBJ databases">
        <title>Genome sequencing for Strongylocentrotus purpuratus.</title>
        <authorList>
            <person name="Murali S."/>
            <person name="Liu Y."/>
            <person name="Vee V."/>
            <person name="English A."/>
            <person name="Wang M."/>
            <person name="Skinner E."/>
            <person name="Han Y."/>
            <person name="Muzny D.M."/>
            <person name="Worley K.C."/>
            <person name="Gibbs R.A."/>
        </authorList>
    </citation>
    <scope>NUCLEOTIDE SEQUENCE</scope>
</reference>
<evidence type="ECO:0000256" key="1">
    <source>
        <dbReference type="SAM" id="MobiDB-lite"/>
    </source>
</evidence>
<accession>A0A7M7G4F8</accession>
<feature type="compositionally biased region" description="Basic and acidic residues" evidence="1">
    <location>
        <begin position="234"/>
        <end position="252"/>
    </location>
</feature>
<feature type="compositionally biased region" description="Basic and acidic residues" evidence="1">
    <location>
        <begin position="278"/>
        <end position="287"/>
    </location>
</feature>
<dbReference type="GO" id="GO:0005886">
    <property type="term" value="C:plasma membrane"/>
    <property type="evidence" value="ECO:0000318"/>
    <property type="project" value="GO_Central"/>
</dbReference>
<reference evidence="3" key="2">
    <citation type="submission" date="2021-01" db="UniProtKB">
        <authorList>
            <consortium name="EnsemblMetazoa"/>
        </authorList>
    </citation>
    <scope>IDENTIFICATION</scope>
</reference>
<dbReference type="InterPro" id="IPR011701">
    <property type="entry name" value="MFS"/>
</dbReference>
<dbReference type="InterPro" id="IPR050327">
    <property type="entry name" value="Proton-linked_MCT"/>
</dbReference>
<feature type="transmembrane region" description="Helical" evidence="2">
    <location>
        <begin position="324"/>
        <end position="345"/>
    </location>
</feature>
<dbReference type="OrthoDB" id="2213137at2759"/>
<proteinExistence type="predicted"/>
<dbReference type="GeneID" id="763505"/>
<feature type="transmembrane region" description="Helical" evidence="2">
    <location>
        <begin position="206"/>
        <end position="228"/>
    </location>
</feature>